<accession>A0ABR7DAD8</accession>
<reference evidence="2 3" key="1">
    <citation type="submission" date="2020-08" db="EMBL/GenBank/DDBJ databases">
        <title>Genome public.</title>
        <authorList>
            <person name="Liu C."/>
            <person name="Sun Q."/>
        </authorList>
    </citation>
    <scope>NUCLEOTIDE SEQUENCE [LARGE SCALE GENOMIC DNA]</scope>
    <source>
        <strain evidence="2 3">NSJ-6</strain>
    </source>
</reference>
<dbReference type="Proteomes" id="UP000596929">
    <property type="component" value="Unassembled WGS sequence"/>
</dbReference>
<name>A0ABR7DAD8_9CLOT</name>
<proteinExistence type="predicted"/>
<keyword evidence="1" id="KW-0472">Membrane</keyword>
<keyword evidence="1" id="KW-1133">Transmembrane helix</keyword>
<organism evidence="2 3">
    <name type="scientific">Clostridium hominis</name>
    <dbReference type="NCBI Taxonomy" id="2763036"/>
    <lineage>
        <taxon>Bacteria</taxon>
        <taxon>Bacillati</taxon>
        <taxon>Bacillota</taxon>
        <taxon>Clostridia</taxon>
        <taxon>Eubacteriales</taxon>
        <taxon>Clostridiaceae</taxon>
        <taxon>Clostridium</taxon>
    </lineage>
</organism>
<sequence>MVLFIKKRFIIIIFIIMCLASVVVGVNMYSKKENKVLIGGSLESVECLVGESEAFYEDIDLEKYFRPSNLPILNDNKDINKFIWESENVEYKNVEIPKEYLKSPENTIINYFSLLREASNPEKDKYTGCGSIGEGKAPYPIAYNFFTNEYKEKIKYRQYEDSFKNILHINLIKFKEIPETNNKELKYFYEIETIQGSESGIGYFAYYYGYINLVRDNDVYKISNITVTPEEYLCAPYHSWFYSGEYSVQIKYGNWCNLIKGDPKVEINDYVKDIQFDGTDGKEYKIEFFTLTNDYDIEVAQFKKNSANEWERIYLNPENCLKNK</sequence>
<dbReference type="EMBL" id="JACOOO010000007">
    <property type="protein sequence ID" value="MBC5628356.1"/>
    <property type="molecule type" value="Genomic_DNA"/>
</dbReference>
<comment type="caution">
    <text evidence="2">The sequence shown here is derived from an EMBL/GenBank/DDBJ whole genome shotgun (WGS) entry which is preliminary data.</text>
</comment>
<evidence type="ECO:0000313" key="2">
    <source>
        <dbReference type="EMBL" id="MBC5628356.1"/>
    </source>
</evidence>
<keyword evidence="3" id="KW-1185">Reference proteome</keyword>
<dbReference type="RefSeq" id="WP_186859501.1">
    <property type="nucleotide sequence ID" value="NZ_JACOOO010000007.1"/>
</dbReference>
<gene>
    <name evidence="2" type="ORF">H8S20_05545</name>
</gene>
<evidence type="ECO:0000256" key="1">
    <source>
        <dbReference type="SAM" id="Phobius"/>
    </source>
</evidence>
<feature type="transmembrane region" description="Helical" evidence="1">
    <location>
        <begin position="9"/>
        <end position="29"/>
    </location>
</feature>
<evidence type="ECO:0000313" key="3">
    <source>
        <dbReference type="Proteomes" id="UP000596929"/>
    </source>
</evidence>
<keyword evidence="1" id="KW-0812">Transmembrane</keyword>
<protein>
    <submittedName>
        <fullName evidence="2">Uncharacterized protein</fullName>
    </submittedName>
</protein>